<accession>A0A1B8TYD5</accession>
<dbReference type="Gene3D" id="3.40.140.10">
    <property type="entry name" value="Cytidine Deaminase, domain 2"/>
    <property type="match status" value="1"/>
</dbReference>
<dbReference type="STRING" id="1774273.LPB03_02935"/>
<gene>
    <name evidence="8" type="ORF">LPB3_09560</name>
</gene>
<evidence type="ECO:0000313" key="9">
    <source>
        <dbReference type="Proteomes" id="UP000092584"/>
    </source>
</evidence>
<dbReference type="EMBL" id="LSFM01000022">
    <property type="protein sequence ID" value="OBY64610.1"/>
    <property type="molecule type" value="Genomic_DNA"/>
</dbReference>
<dbReference type="InterPro" id="IPR000594">
    <property type="entry name" value="ThiF_NAD_FAD-bd"/>
</dbReference>
<dbReference type="PANTHER" id="PTHR43267:SF3">
    <property type="entry name" value="THIF PROTEIN"/>
    <property type="match status" value="1"/>
</dbReference>
<dbReference type="AlphaFoldDB" id="A0A1B8TYD5"/>
<dbReference type="GO" id="GO:0046872">
    <property type="term" value="F:metal ion binding"/>
    <property type="evidence" value="ECO:0007669"/>
    <property type="project" value="UniProtKB-KW"/>
</dbReference>
<organism evidence="8 9">
    <name type="scientific">Polaribacter vadi</name>
    <dbReference type="NCBI Taxonomy" id="1774273"/>
    <lineage>
        <taxon>Bacteria</taxon>
        <taxon>Pseudomonadati</taxon>
        <taxon>Bacteroidota</taxon>
        <taxon>Flavobacteriia</taxon>
        <taxon>Flavobacteriales</taxon>
        <taxon>Flavobacteriaceae</taxon>
    </lineage>
</organism>
<evidence type="ECO:0000256" key="5">
    <source>
        <dbReference type="ARBA" id="ARBA00023049"/>
    </source>
</evidence>
<dbReference type="GO" id="GO:0061504">
    <property type="term" value="P:cyclic threonylcarbamoyladenosine biosynthetic process"/>
    <property type="evidence" value="ECO:0007669"/>
    <property type="project" value="TreeGrafter"/>
</dbReference>
<feature type="domain" description="JAB" evidence="7">
    <location>
        <begin position="580"/>
        <end position="692"/>
    </location>
</feature>
<keyword evidence="4" id="KW-0862">Zinc</keyword>
<reference evidence="9" key="1">
    <citation type="submission" date="2016-02" db="EMBL/GenBank/DDBJ databases">
        <authorList>
            <person name="Shin S.-K."/>
            <person name="Yi H."/>
            <person name="Kim E."/>
        </authorList>
    </citation>
    <scope>NUCLEOTIDE SEQUENCE [LARGE SCALE GENOMIC DNA]</scope>
    <source>
        <strain evidence="9">LPB0003</strain>
    </source>
</reference>
<evidence type="ECO:0000313" key="8">
    <source>
        <dbReference type="EMBL" id="OBY64610.1"/>
    </source>
</evidence>
<dbReference type="GO" id="GO:0061503">
    <property type="term" value="F:tRNA threonylcarbamoyladenosine dehydratase"/>
    <property type="evidence" value="ECO:0007669"/>
    <property type="project" value="TreeGrafter"/>
</dbReference>
<keyword evidence="1" id="KW-0645">Protease</keyword>
<evidence type="ECO:0000256" key="2">
    <source>
        <dbReference type="ARBA" id="ARBA00022723"/>
    </source>
</evidence>
<dbReference type="PANTHER" id="PTHR43267">
    <property type="entry name" value="TRNA THREONYLCARBAMOYLADENOSINE DEHYDRATASE"/>
    <property type="match status" value="1"/>
</dbReference>
<evidence type="ECO:0000256" key="4">
    <source>
        <dbReference type="ARBA" id="ARBA00022833"/>
    </source>
</evidence>
<keyword evidence="5" id="KW-0482">Metalloprotease</keyword>
<evidence type="ECO:0008006" key="10">
    <source>
        <dbReference type="Google" id="ProtNLM"/>
    </source>
</evidence>
<proteinExistence type="predicted"/>
<comment type="caution">
    <text evidence="8">The sequence shown here is derived from an EMBL/GenBank/DDBJ whole genome shotgun (WGS) entry which is preliminary data.</text>
</comment>
<evidence type="ECO:0000256" key="3">
    <source>
        <dbReference type="ARBA" id="ARBA00022801"/>
    </source>
</evidence>
<name>A0A1B8TYD5_9FLAO</name>
<feature type="domain" description="THIF-type NAD/FAD binding fold" evidence="6">
    <location>
        <begin position="340"/>
        <end position="458"/>
    </location>
</feature>
<keyword evidence="9" id="KW-1185">Reference proteome</keyword>
<dbReference type="GO" id="GO:0008237">
    <property type="term" value="F:metallopeptidase activity"/>
    <property type="evidence" value="ECO:0007669"/>
    <property type="project" value="UniProtKB-KW"/>
</dbReference>
<keyword evidence="3" id="KW-0378">Hydrolase</keyword>
<dbReference type="SUPFAM" id="SSF69572">
    <property type="entry name" value="Activating enzymes of the ubiquitin-like proteins"/>
    <property type="match status" value="1"/>
</dbReference>
<dbReference type="GO" id="GO:0006508">
    <property type="term" value="P:proteolysis"/>
    <property type="evidence" value="ECO:0007669"/>
    <property type="project" value="UniProtKB-KW"/>
</dbReference>
<dbReference type="GO" id="GO:0008641">
    <property type="term" value="F:ubiquitin-like modifier activating enzyme activity"/>
    <property type="evidence" value="ECO:0007669"/>
    <property type="project" value="InterPro"/>
</dbReference>
<dbReference type="SUPFAM" id="SSF102712">
    <property type="entry name" value="JAB1/MPN domain"/>
    <property type="match status" value="1"/>
</dbReference>
<keyword evidence="2" id="KW-0479">Metal-binding</keyword>
<evidence type="ECO:0000256" key="1">
    <source>
        <dbReference type="ARBA" id="ARBA00022670"/>
    </source>
</evidence>
<dbReference type="Gene3D" id="3.40.50.720">
    <property type="entry name" value="NAD(P)-binding Rossmann-like Domain"/>
    <property type="match status" value="1"/>
</dbReference>
<dbReference type="Proteomes" id="UP000092584">
    <property type="component" value="Unassembled WGS sequence"/>
</dbReference>
<dbReference type="InterPro" id="IPR035985">
    <property type="entry name" value="Ubiquitin-activating_enz"/>
</dbReference>
<evidence type="ECO:0000259" key="6">
    <source>
        <dbReference type="Pfam" id="PF00899"/>
    </source>
</evidence>
<dbReference type="Pfam" id="PF14464">
    <property type="entry name" value="Prok-JAB"/>
    <property type="match status" value="1"/>
</dbReference>
<dbReference type="InterPro" id="IPR028090">
    <property type="entry name" value="JAB_dom_prok"/>
</dbReference>
<dbReference type="InterPro" id="IPR045886">
    <property type="entry name" value="ThiF/MoeB/HesA"/>
</dbReference>
<evidence type="ECO:0000259" key="7">
    <source>
        <dbReference type="Pfam" id="PF14464"/>
    </source>
</evidence>
<dbReference type="Pfam" id="PF00899">
    <property type="entry name" value="ThiF"/>
    <property type="match status" value="1"/>
</dbReference>
<protein>
    <recommendedName>
        <fullName evidence="10">Thiamine biosynthesis protein ThiF</fullName>
    </recommendedName>
</protein>
<sequence length="715" mass="83143">MDNLKEEDIIKRINNLLKKDKGLVLVEKTRKDGNYFKGKLEVNYLEQVLNFDFAIPHNYPLTHPNSDNISIIFRNKNYIGLNHINPDGSVCFHPDKDDDFDRKLLYEIKCLKQWIRDYYIFKKEDDNYAYLIHNTESGCINKLYFTNTKNSFKKNSFGTFRFSIFSDEKIGEKKFPVKKMFRLGFEKGQEDVWSNTFIKDLKTRGTKKGLYYYIQDEPLRKSNLGRKAIENWDELKDYLSDEFIEKLYLGLKRDFNNNFYHENSLFLIIGYKIPNNESYEEHWDLIRIPKKNIPIDSIKLAKDEQTNPKIRFEHILKKNKINWGTTENIDYSRFFGRGKLNDKITNSNILIIGCGAIGSSLSEILVRGGAKNIILMDFDSTKGGNLCRANYQLKDMIFPKTNGLINRLKSISPFVDVAVEYDKLNKFDLKILGDVFNKKLDIIFDCSTDTEVTYIVDKLNFTGNVFSLAITNNAKSFISITGNYLTKQAKTIFDFVENEPPTYFEGTGCGYPTFEANYNDINALLNIGLKVINNNFSKNKKNESFIIQPDFNNLLNIDIEEYENYNCIYMNSSIHISKSVLKIIEKETKFHYPKEFGGVFVGFKSNKNFIITNILIPDEYKNGQTIFIRHPGTLNERLNEIHNLTNGKIQYLGEWHSHPNGPTNPSSIDINAMKEIAKDKNINIGNPLLMIAEVDKTYFGKDLFIYDDKILKKYE</sequence>
<dbReference type="KEGG" id="pob:LPB03_02935"/>